<dbReference type="RefSeq" id="WP_093843098.1">
    <property type="nucleotide sequence ID" value="NZ_FPAB01000004.1"/>
</dbReference>
<evidence type="ECO:0008006" key="4">
    <source>
        <dbReference type="Google" id="ProtNLM"/>
    </source>
</evidence>
<feature type="region of interest" description="Disordered" evidence="1">
    <location>
        <begin position="86"/>
        <end position="107"/>
    </location>
</feature>
<gene>
    <name evidence="2" type="ORF">SAMN05444716_104246</name>
</gene>
<feature type="region of interest" description="Disordered" evidence="1">
    <location>
        <begin position="237"/>
        <end position="259"/>
    </location>
</feature>
<protein>
    <recommendedName>
        <fullName evidence="4">Ankyrin repeat domain-containing protein</fullName>
    </recommendedName>
</protein>
<dbReference type="EMBL" id="FPAB01000004">
    <property type="protein sequence ID" value="SFS82161.1"/>
    <property type="molecule type" value="Genomic_DNA"/>
</dbReference>
<feature type="region of interest" description="Disordered" evidence="1">
    <location>
        <begin position="1"/>
        <end position="42"/>
    </location>
</feature>
<reference evidence="3" key="1">
    <citation type="submission" date="2016-10" db="EMBL/GenBank/DDBJ databases">
        <authorList>
            <person name="Varghese N."/>
            <person name="Submissions S."/>
        </authorList>
    </citation>
    <scope>NUCLEOTIDE SEQUENCE [LARGE SCALE GENOMIC DNA]</scope>
    <source>
        <strain evidence="3">CGMCC 4.7047</strain>
    </source>
</reference>
<organism evidence="2 3">
    <name type="scientific">Streptomyces harbinensis</name>
    <dbReference type="NCBI Taxonomy" id="1176198"/>
    <lineage>
        <taxon>Bacteria</taxon>
        <taxon>Bacillati</taxon>
        <taxon>Actinomycetota</taxon>
        <taxon>Actinomycetes</taxon>
        <taxon>Kitasatosporales</taxon>
        <taxon>Streptomycetaceae</taxon>
        <taxon>Streptomyces</taxon>
    </lineage>
</organism>
<feature type="region of interest" description="Disordered" evidence="1">
    <location>
        <begin position="367"/>
        <end position="388"/>
    </location>
</feature>
<sequence>MGFFDGLDTPPAPPPPPEFVHLGPPPDATGGQERQDGPPADWYLPAALPDVRELGASRYTRVLLRGWSVWPRAVTLHLALFRRRVRTRPPGPGQGPHGTVHPDGGLRVGLLLPDGRRVTTLDGEPWPAAGEGRRLRLRHLGGSGALFHEELDLQLTALPPEGTFRLAVAWPDESVPETVTTLDAAPLRAAAREAVEVWPDVPWEEPPRRPGAGRGGVRMSGLLVSSGVLAGRSAMARNVPAPLPPPARVTRPSGIDTPDEVTGHTPLWEAVADGDAEGVAELLAAGAQAWRPEVGPWSPGRLALTTPLAPLVAGLPGAVPLTDEERAAQERADRLIAAFTGIHGDGLGVAFVRGVGEEEAIARLGADPARFPPLDPERDPGPYGTGPGGFDPADAGAAPRHVGVTGVDGGCVLIQPFGFRPADEAVLGPLSAGTRACALFFNPKGGVHLSTAEDGTVHHDELHGPTAESPSGQWLYRHWQHSGGNDAYYARRLAFACARAGLWLGEGRAVSGPPRRWVELSG</sequence>
<keyword evidence="3" id="KW-1185">Reference proteome</keyword>
<proteinExistence type="predicted"/>
<evidence type="ECO:0000313" key="3">
    <source>
        <dbReference type="Proteomes" id="UP000198873"/>
    </source>
</evidence>
<evidence type="ECO:0000256" key="1">
    <source>
        <dbReference type="SAM" id="MobiDB-lite"/>
    </source>
</evidence>
<dbReference type="AlphaFoldDB" id="A0A1I6SYW6"/>
<evidence type="ECO:0000313" key="2">
    <source>
        <dbReference type="EMBL" id="SFS82161.1"/>
    </source>
</evidence>
<name>A0A1I6SYW6_9ACTN</name>
<accession>A0A1I6SYW6</accession>
<dbReference type="STRING" id="1176198.SAMN05444716_104246"/>
<dbReference type="Proteomes" id="UP000198873">
    <property type="component" value="Unassembled WGS sequence"/>
</dbReference>
<feature type="compositionally biased region" description="Pro residues" evidence="1">
    <location>
        <begin position="10"/>
        <end position="27"/>
    </location>
</feature>